<evidence type="ECO:0000256" key="2">
    <source>
        <dbReference type="ARBA" id="ARBA00022679"/>
    </source>
</evidence>
<keyword evidence="3" id="KW-0540">Nuclease</keyword>
<comment type="caution">
    <text evidence="8">The sequence shown here is derived from an EMBL/GenBank/DDBJ whole genome shotgun (WGS) entry which is preliminary data.</text>
</comment>
<feature type="transmembrane region" description="Helical" evidence="6">
    <location>
        <begin position="59"/>
        <end position="81"/>
    </location>
</feature>
<evidence type="ECO:0000256" key="3">
    <source>
        <dbReference type="ARBA" id="ARBA00022722"/>
    </source>
</evidence>
<organism evidence="8 9">
    <name type="scientific">Candidatus Nitronereus thalassa</name>
    <dbReference type="NCBI Taxonomy" id="3020898"/>
    <lineage>
        <taxon>Bacteria</taxon>
        <taxon>Pseudomonadati</taxon>
        <taxon>Nitrospirota</taxon>
        <taxon>Nitrospiria</taxon>
        <taxon>Nitrospirales</taxon>
        <taxon>Nitrospiraceae</taxon>
        <taxon>Candidatus Nitronereus</taxon>
    </lineage>
</organism>
<dbReference type="Proteomes" id="UP001250932">
    <property type="component" value="Unassembled WGS sequence"/>
</dbReference>
<keyword evidence="4" id="KW-0378">Hydrolase</keyword>
<dbReference type="PROSITE" id="PS50926">
    <property type="entry name" value="TRAM"/>
    <property type="match status" value="1"/>
</dbReference>
<evidence type="ECO:0000256" key="1">
    <source>
        <dbReference type="ARBA" id="ARBA00001946"/>
    </source>
</evidence>
<gene>
    <name evidence="8" type="ORF">PPG34_02790</name>
</gene>
<dbReference type="EMBL" id="JAQOUE010000001">
    <property type="protein sequence ID" value="MDT7041260.1"/>
    <property type="molecule type" value="Genomic_DNA"/>
</dbReference>
<evidence type="ECO:0000313" key="8">
    <source>
        <dbReference type="EMBL" id="MDT7041260.1"/>
    </source>
</evidence>
<keyword evidence="9" id="KW-1185">Reference proteome</keyword>
<dbReference type="SMART" id="SM00670">
    <property type="entry name" value="PINc"/>
    <property type="match status" value="1"/>
</dbReference>
<accession>A0ABU3K4F0</accession>
<feature type="transmembrane region" description="Helical" evidence="6">
    <location>
        <begin position="31"/>
        <end position="47"/>
    </location>
</feature>
<dbReference type="Gene3D" id="3.40.50.1010">
    <property type="entry name" value="5'-nuclease"/>
    <property type="match status" value="1"/>
</dbReference>
<dbReference type="InterPro" id="IPR029060">
    <property type="entry name" value="PIN-like_dom_sf"/>
</dbReference>
<evidence type="ECO:0000256" key="6">
    <source>
        <dbReference type="SAM" id="Phobius"/>
    </source>
</evidence>
<name>A0ABU3K4F0_9BACT</name>
<dbReference type="PANTHER" id="PTHR11603">
    <property type="entry name" value="AAA FAMILY ATPASE"/>
    <property type="match status" value="1"/>
</dbReference>
<keyword evidence="6" id="KW-1133">Transmembrane helix</keyword>
<dbReference type="Pfam" id="PF01850">
    <property type="entry name" value="PIN"/>
    <property type="match status" value="1"/>
</dbReference>
<keyword evidence="6" id="KW-0812">Transmembrane</keyword>
<evidence type="ECO:0000256" key="5">
    <source>
        <dbReference type="ARBA" id="ARBA00022842"/>
    </source>
</evidence>
<keyword evidence="5" id="KW-0460">Magnesium</keyword>
<keyword evidence="2" id="KW-0808">Transferase</keyword>
<dbReference type="SUPFAM" id="SSF88723">
    <property type="entry name" value="PIN domain-like"/>
    <property type="match status" value="1"/>
</dbReference>
<evidence type="ECO:0000313" key="9">
    <source>
        <dbReference type="Proteomes" id="UP001250932"/>
    </source>
</evidence>
<keyword evidence="6" id="KW-0472">Membrane</keyword>
<protein>
    <submittedName>
        <fullName evidence="8">TRAM domain-containing protein</fullName>
    </submittedName>
</protein>
<dbReference type="RefSeq" id="WP_313831615.1">
    <property type="nucleotide sequence ID" value="NZ_JAQOUE010000001.1"/>
</dbReference>
<comment type="cofactor">
    <cofactor evidence="1">
        <name>Mg(2+)</name>
        <dbReference type="ChEBI" id="CHEBI:18420"/>
    </cofactor>
</comment>
<dbReference type="InterPro" id="IPR002792">
    <property type="entry name" value="TRAM_dom"/>
</dbReference>
<dbReference type="PANTHER" id="PTHR11603:SF147">
    <property type="entry name" value="MEMBRANE PROTEIN"/>
    <property type="match status" value="1"/>
</dbReference>
<reference evidence="8 9" key="1">
    <citation type="journal article" date="2023" name="ISME J.">
        <title>Cultivation and genomic characterization of novel and ubiquitous marine nitrite-oxidizing bacteria from the Nitrospirales.</title>
        <authorList>
            <person name="Mueller A.J."/>
            <person name="Daebeler A."/>
            <person name="Herbold C.W."/>
            <person name="Kirkegaard R.H."/>
            <person name="Daims H."/>
        </authorList>
    </citation>
    <scope>NUCLEOTIDE SEQUENCE [LARGE SCALE GENOMIC DNA]</scope>
    <source>
        <strain evidence="8 9">EB</strain>
    </source>
</reference>
<evidence type="ECO:0000256" key="4">
    <source>
        <dbReference type="ARBA" id="ARBA00022801"/>
    </source>
</evidence>
<feature type="domain" description="TRAM" evidence="7">
    <location>
        <begin position="264"/>
        <end position="325"/>
    </location>
</feature>
<dbReference type="InterPro" id="IPR002716">
    <property type="entry name" value="PIN_dom"/>
</dbReference>
<dbReference type="CDD" id="cd09877">
    <property type="entry name" value="PIN_YacL-like"/>
    <property type="match status" value="1"/>
</dbReference>
<dbReference type="Pfam" id="PF01938">
    <property type="entry name" value="TRAM"/>
    <property type="match status" value="1"/>
</dbReference>
<sequence length="342" mass="36624">MALRVVFFSISLLLGLGVGFAAGSGDSTYILIGAGLGALLSLTLMAVEHSLNRIPSVTTIGGGVGFSIGVVLAGVLIFSTGQIFPQPTVVTQFGTMAVLVILPYLGLIVGLRWGKFGEWDLRPKNAEPVVASGLVPKLLDTSVIIDGRIADICETGFIEGGFIIPQFILQELQHISDSSDGLKRARGRRGLDILNHIQKKVDVDVTIVEEDFPHIKEVDAKLVELGKKLGAKILTNDLNLNKVAELQGVRVLNINDLSNALKPVVLPGETIRVFVLKEGKEAGQGVAYLDDGTMVVVDNAKRCIGKNVDVIVTSVLQTSAGRMIFTRLKEESDRDELSFARG</sequence>
<dbReference type="InterPro" id="IPR052041">
    <property type="entry name" value="Nucleic_acid_metab_PIN/TRAM"/>
</dbReference>
<feature type="transmembrane region" description="Helical" evidence="6">
    <location>
        <begin position="93"/>
        <end position="114"/>
    </location>
</feature>
<proteinExistence type="predicted"/>
<evidence type="ECO:0000259" key="7">
    <source>
        <dbReference type="PROSITE" id="PS50926"/>
    </source>
</evidence>